<feature type="compositionally biased region" description="Polar residues" evidence="1">
    <location>
        <begin position="59"/>
        <end position="72"/>
    </location>
</feature>
<name>A0AAX6MW11_9PEZI</name>
<feature type="region of interest" description="Disordered" evidence="1">
    <location>
        <begin position="43"/>
        <end position="72"/>
    </location>
</feature>
<proteinExistence type="predicted"/>
<gene>
    <name evidence="2" type="ORF">Daesc_002109</name>
</gene>
<dbReference type="Proteomes" id="UP001369815">
    <property type="component" value="Unassembled WGS sequence"/>
</dbReference>
<protein>
    <submittedName>
        <fullName evidence="2">Uncharacterized protein</fullName>
    </submittedName>
</protein>
<comment type="caution">
    <text evidence="2">The sequence shown here is derived from an EMBL/GenBank/DDBJ whole genome shotgun (WGS) entry which is preliminary data.</text>
</comment>
<accession>A0AAX6MW11</accession>
<reference evidence="2 3" key="1">
    <citation type="journal article" date="2024" name="Front Chem Biol">
        <title>Unveiling the potential of Daldinia eschscholtzii MFLUCC 19-0629 through bioactivity and bioinformatics studies for enhanced sustainable agriculture production.</title>
        <authorList>
            <person name="Brooks S."/>
            <person name="Weaver J.A."/>
            <person name="Klomchit A."/>
            <person name="Alharthi S.A."/>
            <person name="Onlamun T."/>
            <person name="Nurani R."/>
            <person name="Vong T.K."/>
            <person name="Alberti F."/>
            <person name="Greco C."/>
        </authorList>
    </citation>
    <scope>NUCLEOTIDE SEQUENCE [LARGE SCALE GENOMIC DNA]</scope>
    <source>
        <strain evidence="2">MFLUCC 19-0629</strain>
    </source>
</reference>
<keyword evidence="3" id="KW-1185">Reference proteome</keyword>
<sequence>MAVHVALWLASAIVVSLLSFFALNKSQKDVVFKRLGLKRRDASRPSTPLLEKQPLSKPLSLSTSDLQSTFPPSQRGQLNIIAENMPPDQKEVMGNLSFDIDTFTRSLLGFEEDYRTADNSKYCFSGFSVRELKALGDFPDYSLLSEVPMPQPYLEFDIDRAKPRPYRPFRWAYHQTMSLTKLEPDWWIELESTYKTRIAQRKELYAKYGKSVLDWLPGSELACKELMEMVLQFICARYPQYFVLSPDKSQLDNKILGTVSVIKEKHPLLILLDNVPEDFGIMLRDPESGYYHLRAGMICSALGWNLGTKMGLKLHEIHQPIPDYKEKMQFSMDRYFSKMPANKPIQRGSWGLEVDQPLFMPPGDPHENHRDTQDMTLSRSRIHLRVDWQTLRRLPLSAGVVFNFKALFTPLEELRDEPYVPSLIKTVLKEGKENLMKYKNTWHTEHVVIPALEEFEKEQIEKGVIEKDWEPKTLDDSPWFPGWQEKWHAQQGF</sequence>
<evidence type="ECO:0000256" key="1">
    <source>
        <dbReference type="SAM" id="MobiDB-lite"/>
    </source>
</evidence>
<evidence type="ECO:0000313" key="2">
    <source>
        <dbReference type="EMBL" id="KAK6956828.1"/>
    </source>
</evidence>
<dbReference type="InterPro" id="IPR021848">
    <property type="entry name" value="HODM_asu-like"/>
</dbReference>
<dbReference type="EMBL" id="JBANMG010000002">
    <property type="protein sequence ID" value="KAK6956828.1"/>
    <property type="molecule type" value="Genomic_DNA"/>
</dbReference>
<evidence type="ECO:0000313" key="3">
    <source>
        <dbReference type="Proteomes" id="UP001369815"/>
    </source>
</evidence>
<dbReference type="AlphaFoldDB" id="A0AAX6MW11"/>
<organism evidence="2 3">
    <name type="scientific">Daldinia eschscholtzii</name>
    <dbReference type="NCBI Taxonomy" id="292717"/>
    <lineage>
        <taxon>Eukaryota</taxon>
        <taxon>Fungi</taxon>
        <taxon>Dikarya</taxon>
        <taxon>Ascomycota</taxon>
        <taxon>Pezizomycotina</taxon>
        <taxon>Sordariomycetes</taxon>
        <taxon>Xylariomycetidae</taxon>
        <taxon>Xylariales</taxon>
        <taxon>Hypoxylaceae</taxon>
        <taxon>Daldinia</taxon>
    </lineage>
</organism>
<dbReference type="Pfam" id="PF11927">
    <property type="entry name" value="HODM_asu-like"/>
    <property type="match status" value="1"/>
</dbReference>